<comment type="caution">
    <text evidence="1">The sequence shown here is derived from an EMBL/GenBank/DDBJ whole genome shotgun (WGS) entry which is preliminary data.</text>
</comment>
<reference evidence="1" key="1">
    <citation type="journal article" date="2021" name="J. Hered.">
        <title>Genome Assembly of Salicaceae Populus deltoides (Eastern Cottonwood) I-69 Based on Nanopore Sequencing and Hi-C Technologies.</title>
        <authorList>
            <person name="Bai S."/>
            <person name="Wu H."/>
            <person name="Zhang J."/>
            <person name="Pan Z."/>
            <person name="Zhao W."/>
            <person name="Li Z."/>
            <person name="Tong C."/>
        </authorList>
    </citation>
    <scope>NUCLEOTIDE SEQUENCE</scope>
    <source>
        <tissue evidence="1">Leaf</tissue>
    </source>
</reference>
<dbReference type="EMBL" id="JACEGQ020000012">
    <property type="protein sequence ID" value="KAH8492621.1"/>
    <property type="molecule type" value="Genomic_DNA"/>
</dbReference>
<dbReference type="AlphaFoldDB" id="A0A8T2XKF6"/>
<name>A0A8T2XKF6_POPDE</name>
<gene>
    <name evidence="1" type="ORF">H0E87_022001</name>
</gene>
<proteinExistence type="predicted"/>
<evidence type="ECO:0000313" key="1">
    <source>
        <dbReference type="EMBL" id="KAH8492621.1"/>
    </source>
</evidence>
<organism evidence="1 2">
    <name type="scientific">Populus deltoides</name>
    <name type="common">Eastern poplar</name>
    <name type="synonym">Eastern cottonwood</name>
    <dbReference type="NCBI Taxonomy" id="3696"/>
    <lineage>
        <taxon>Eukaryota</taxon>
        <taxon>Viridiplantae</taxon>
        <taxon>Streptophyta</taxon>
        <taxon>Embryophyta</taxon>
        <taxon>Tracheophyta</taxon>
        <taxon>Spermatophyta</taxon>
        <taxon>Magnoliopsida</taxon>
        <taxon>eudicotyledons</taxon>
        <taxon>Gunneridae</taxon>
        <taxon>Pentapetalae</taxon>
        <taxon>rosids</taxon>
        <taxon>fabids</taxon>
        <taxon>Malpighiales</taxon>
        <taxon>Salicaceae</taxon>
        <taxon>Saliceae</taxon>
        <taxon>Populus</taxon>
    </lineage>
</organism>
<keyword evidence="2" id="KW-1185">Reference proteome</keyword>
<dbReference type="Proteomes" id="UP000807159">
    <property type="component" value="Chromosome 12"/>
</dbReference>
<sequence>MDGSSLDFNLLEMQPLSNLKWFDYCFREVLPGRVGRTLDEVGSILRTVQEDQSVLLVNIFGASDTITRNMLCHFERLNIRNYILISPGSDFLFDLARRGHPVIDADQFFNHHRAQKVMGFQHSSAVK</sequence>
<evidence type="ECO:0000313" key="2">
    <source>
        <dbReference type="Proteomes" id="UP000807159"/>
    </source>
</evidence>
<accession>A0A8T2XKF6</accession>
<protein>
    <submittedName>
        <fullName evidence="1">Uncharacterized protein</fullName>
    </submittedName>
</protein>